<protein>
    <recommendedName>
        <fullName evidence="6">Peptidase S1 domain-containing protein</fullName>
    </recommendedName>
</protein>
<feature type="chain" id="PRO_5025494265" description="Peptidase S1 domain-containing protein" evidence="5">
    <location>
        <begin position="19"/>
        <end position="260"/>
    </location>
</feature>
<evidence type="ECO:0000313" key="8">
    <source>
        <dbReference type="Proteomes" id="UP000469452"/>
    </source>
</evidence>
<keyword evidence="4" id="KW-0325">Glycoprotein</keyword>
<evidence type="ECO:0000256" key="3">
    <source>
        <dbReference type="ARBA" id="ARBA00023157"/>
    </source>
</evidence>
<dbReference type="GO" id="GO:0006508">
    <property type="term" value="P:proteolysis"/>
    <property type="evidence" value="ECO:0007669"/>
    <property type="project" value="InterPro"/>
</dbReference>
<evidence type="ECO:0000259" key="6">
    <source>
        <dbReference type="PROSITE" id="PS50240"/>
    </source>
</evidence>
<dbReference type="InterPro" id="IPR050430">
    <property type="entry name" value="Peptidase_S1"/>
</dbReference>
<evidence type="ECO:0000256" key="4">
    <source>
        <dbReference type="ARBA" id="ARBA00023180"/>
    </source>
</evidence>
<dbReference type="SUPFAM" id="SSF50494">
    <property type="entry name" value="Trypsin-like serine proteases"/>
    <property type="match status" value="1"/>
</dbReference>
<evidence type="ECO:0000256" key="1">
    <source>
        <dbReference type="ARBA" id="ARBA00022729"/>
    </source>
</evidence>
<name>A0A6A4ZAF7_APHAT</name>
<evidence type="ECO:0000256" key="5">
    <source>
        <dbReference type="SAM" id="SignalP"/>
    </source>
</evidence>
<feature type="signal peptide" evidence="5">
    <location>
        <begin position="1"/>
        <end position="18"/>
    </location>
</feature>
<dbReference type="EMBL" id="VJMI01020475">
    <property type="protein sequence ID" value="KAF0704249.1"/>
    <property type="molecule type" value="Genomic_DNA"/>
</dbReference>
<reference evidence="7 8" key="1">
    <citation type="submission" date="2019-06" db="EMBL/GenBank/DDBJ databases">
        <title>Genomics analysis of Aphanomyces spp. identifies a new class of oomycete effector associated with host adaptation.</title>
        <authorList>
            <person name="Gaulin E."/>
        </authorList>
    </citation>
    <scope>NUCLEOTIDE SEQUENCE [LARGE SCALE GENOMIC DNA]</scope>
    <source>
        <strain evidence="7 8">E</strain>
    </source>
</reference>
<dbReference type="Pfam" id="PF00089">
    <property type="entry name" value="Trypsin"/>
    <property type="match status" value="1"/>
</dbReference>
<dbReference type="InterPro" id="IPR001254">
    <property type="entry name" value="Trypsin_dom"/>
</dbReference>
<dbReference type="VEuPathDB" id="FungiDB:H257_12648"/>
<keyword evidence="3" id="KW-1015">Disulfide bond</keyword>
<dbReference type="Proteomes" id="UP000469452">
    <property type="component" value="Unassembled WGS sequence"/>
</dbReference>
<sequence>MPSNKLVVGLAVVAAVVGLDTPLPSKVDMASTRAYVTHLSIERTHKFFPCVGALVAPNMVLFSANCFNSSTIGMSPNETISVASTYPNKSGYDEWIPIVQRHYHPKLDEMNQEYDVVVVKLKTPSRYPPVKIHWGDMDPGINVGVNGWILSQPERPAFQPNMTLLDNDDCQERMNDAAPPSFTICDSIQCAWNSDNAKCAEYTSGPREEVLLNGPLVVVLNGKDHLIGISLAPGHCSPLPYMYTRLSTMRDFIEPFVSGF</sequence>
<dbReference type="Gene3D" id="2.40.10.10">
    <property type="entry name" value="Trypsin-like serine proteases"/>
    <property type="match status" value="1"/>
</dbReference>
<keyword evidence="2" id="KW-0843">Virulence</keyword>
<dbReference type="PROSITE" id="PS50240">
    <property type="entry name" value="TRYPSIN_DOM"/>
    <property type="match status" value="1"/>
</dbReference>
<comment type="caution">
    <text evidence="7">The sequence shown here is derived from an EMBL/GenBank/DDBJ whole genome shotgun (WGS) entry which is preliminary data.</text>
</comment>
<dbReference type="SMART" id="SM00020">
    <property type="entry name" value="Tryp_SPc"/>
    <property type="match status" value="1"/>
</dbReference>
<dbReference type="AlphaFoldDB" id="A0A6A4ZAF7"/>
<proteinExistence type="predicted"/>
<dbReference type="GO" id="GO:0004252">
    <property type="term" value="F:serine-type endopeptidase activity"/>
    <property type="evidence" value="ECO:0007669"/>
    <property type="project" value="InterPro"/>
</dbReference>
<accession>A0A6A4ZAF7</accession>
<keyword evidence="1 5" id="KW-0732">Signal</keyword>
<organism evidence="7 8">
    <name type="scientific">Aphanomyces astaci</name>
    <name type="common">Crayfish plague agent</name>
    <dbReference type="NCBI Taxonomy" id="112090"/>
    <lineage>
        <taxon>Eukaryota</taxon>
        <taxon>Sar</taxon>
        <taxon>Stramenopiles</taxon>
        <taxon>Oomycota</taxon>
        <taxon>Saprolegniomycetes</taxon>
        <taxon>Saprolegniales</taxon>
        <taxon>Verrucalvaceae</taxon>
        <taxon>Aphanomyces</taxon>
    </lineage>
</organism>
<dbReference type="PANTHER" id="PTHR24276:SF98">
    <property type="entry name" value="FI18310P1-RELATED"/>
    <property type="match status" value="1"/>
</dbReference>
<dbReference type="PANTHER" id="PTHR24276">
    <property type="entry name" value="POLYSERASE-RELATED"/>
    <property type="match status" value="1"/>
</dbReference>
<evidence type="ECO:0000256" key="2">
    <source>
        <dbReference type="ARBA" id="ARBA00023026"/>
    </source>
</evidence>
<dbReference type="InterPro" id="IPR009003">
    <property type="entry name" value="Peptidase_S1_PA"/>
</dbReference>
<gene>
    <name evidence="7" type="ORF">AaE_015036</name>
</gene>
<feature type="domain" description="Peptidase S1" evidence="6">
    <location>
        <begin position="16"/>
        <end position="258"/>
    </location>
</feature>
<dbReference type="InterPro" id="IPR043504">
    <property type="entry name" value="Peptidase_S1_PA_chymotrypsin"/>
</dbReference>
<evidence type="ECO:0000313" key="7">
    <source>
        <dbReference type="EMBL" id="KAF0704249.1"/>
    </source>
</evidence>